<protein>
    <recommendedName>
        <fullName evidence="1">DUF5753 domain-containing protein</fullName>
    </recommendedName>
</protein>
<proteinExistence type="predicted"/>
<dbReference type="STRING" id="58114.SAMN05216270_108205"/>
<gene>
    <name evidence="2" type="ORF">SAMN05216270_108205</name>
</gene>
<organism evidence="2 3">
    <name type="scientific">Glycomyces harbinensis</name>
    <dbReference type="NCBI Taxonomy" id="58114"/>
    <lineage>
        <taxon>Bacteria</taxon>
        <taxon>Bacillati</taxon>
        <taxon>Actinomycetota</taxon>
        <taxon>Actinomycetes</taxon>
        <taxon>Glycomycetales</taxon>
        <taxon>Glycomycetaceae</taxon>
        <taxon>Glycomyces</taxon>
    </lineage>
</organism>
<dbReference type="InterPro" id="IPR043917">
    <property type="entry name" value="DUF5753"/>
</dbReference>
<accession>A0A1G6Y8Q4</accession>
<name>A0A1G6Y8Q4_9ACTN</name>
<evidence type="ECO:0000313" key="2">
    <source>
        <dbReference type="EMBL" id="SDD86874.1"/>
    </source>
</evidence>
<evidence type="ECO:0000259" key="1">
    <source>
        <dbReference type="Pfam" id="PF19054"/>
    </source>
</evidence>
<sequence length="220" mass="24893">MGLGKILELLDFYDTEHQQVDQIKRLVRAAKADDWCSVYSDAVDDKGWFYQQREDAASDLFFHSGFVLPSLIHGEAYYERIVSTTEVHMAEVDGSQNPGFRLERRRRWIASERPAQLLIHQAALTIDLGPKADEIHADLRKMVTLPFADVRVIPFNVGRYDLMGYDMSLLEFDGGGESIVQVESSRGSGLIKADSARGKFFIDAYKRASAKSIPAEEFLR</sequence>
<evidence type="ECO:0000313" key="3">
    <source>
        <dbReference type="Proteomes" id="UP000198949"/>
    </source>
</evidence>
<reference evidence="3" key="1">
    <citation type="submission" date="2016-10" db="EMBL/GenBank/DDBJ databases">
        <authorList>
            <person name="Varghese N."/>
            <person name="Submissions S."/>
        </authorList>
    </citation>
    <scope>NUCLEOTIDE SEQUENCE [LARGE SCALE GENOMIC DNA]</scope>
    <source>
        <strain evidence="3">CGMCC 4.3516</strain>
    </source>
</reference>
<feature type="domain" description="DUF5753" evidence="1">
    <location>
        <begin position="52"/>
        <end position="216"/>
    </location>
</feature>
<keyword evidence="3" id="KW-1185">Reference proteome</keyword>
<dbReference type="AlphaFoldDB" id="A0A1G6Y8Q4"/>
<dbReference type="EMBL" id="FNAD01000008">
    <property type="protein sequence ID" value="SDD86874.1"/>
    <property type="molecule type" value="Genomic_DNA"/>
</dbReference>
<dbReference type="Proteomes" id="UP000198949">
    <property type="component" value="Unassembled WGS sequence"/>
</dbReference>
<dbReference type="Pfam" id="PF19054">
    <property type="entry name" value="DUF5753"/>
    <property type="match status" value="1"/>
</dbReference>